<dbReference type="EMBL" id="JAAIPF010000132">
    <property type="protein sequence ID" value="NSF75502.1"/>
    <property type="molecule type" value="Genomic_DNA"/>
</dbReference>
<evidence type="ECO:0000313" key="4">
    <source>
        <dbReference type="Proteomes" id="UP000822152"/>
    </source>
</evidence>
<feature type="compositionally biased region" description="Basic and acidic residues" evidence="1">
    <location>
        <begin position="135"/>
        <end position="153"/>
    </location>
</feature>
<evidence type="ECO:0000256" key="1">
    <source>
        <dbReference type="SAM" id="MobiDB-lite"/>
    </source>
</evidence>
<evidence type="ECO:0000259" key="2">
    <source>
        <dbReference type="Pfam" id="PF18789"/>
    </source>
</evidence>
<sequence length="176" mass="20277">MLKAVMLENGRGFALGEHPTAPSRYVTWACYDDKDGQRQYEWGHYGNDRTAMEQDFTDRVQDYQRIYNVGIRQTEAPGLYKYYSTQRPVDIGTFPKPPYNKPDEIFNYDQRIPVENGSFLAWGYLTYTRPLTEKQASDYELRPAPDNPDRPRPIAEQMKNAAKLAEADRGSEAPAP</sequence>
<dbReference type="Proteomes" id="UP000822152">
    <property type="component" value="Unassembled WGS sequence"/>
</dbReference>
<evidence type="ECO:0000313" key="3">
    <source>
        <dbReference type="EMBL" id="NSF75502.1"/>
    </source>
</evidence>
<feature type="domain" description="Defence against restriction A C-terminal" evidence="2">
    <location>
        <begin position="78"/>
        <end position="146"/>
    </location>
</feature>
<feature type="region of interest" description="Disordered" evidence="1">
    <location>
        <begin position="135"/>
        <end position="176"/>
    </location>
</feature>
<feature type="non-terminal residue" evidence="3">
    <location>
        <position position="176"/>
    </location>
</feature>
<dbReference type="InterPro" id="IPR041501">
    <property type="entry name" value="DarA_C"/>
</dbReference>
<name>A0ABX2GTC1_9FIRM</name>
<keyword evidence="4" id="KW-1185">Reference proteome</keyword>
<protein>
    <recommendedName>
        <fullName evidence="2">Defence against restriction A C-terminal domain-containing protein</fullName>
    </recommendedName>
</protein>
<gene>
    <name evidence="3" type="ORF">G4952_17325</name>
</gene>
<feature type="compositionally biased region" description="Basic and acidic residues" evidence="1">
    <location>
        <begin position="165"/>
        <end position="176"/>
    </location>
</feature>
<dbReference type="Pfam" id="PF18789">
    <property type="entry name" value="DarA_C"/>
    <property type="match status" value="1"/>
</dbReference>
<reference evidence="3 4" key="1">
    <citation type="journal article" date="2020" name="Cell Host Microbe">
        <title>Functional and Genomic Variation between Human-Derived Isolates of Lachnospiraceae Reveals Inter- and Intra-Species Diversity.</title>
        <authorList>
            <person name="Sorbara M.T."/>
            <person name="Littmann E.R."/>
            <person name="Fontana E."/>
            <person name="Moody T.U."/>
            <person name="Kohout C.E."/>
            <person name="Gjonbalaj M."/>
            <person name="Eaton V."/>
            <person name="Seok R."/>
            <person name="Leiner I.M."/>
            <person name="Pamer E.G."/>
        </authorList>
    </citation>
    <scope>NUCLEOTIDE SEQUENCE [LARGE SCALE GENOMIC DNA]</scope>
    <source>
        <strain evidence="3 4">MSK.20.11</strain>
    </source>
</reference>
<proteinExistence type="predicted"/>
<comment type="caution">
    <text evidence="3">The sequence shown here is derived from an EMBL/GenBank/DDBJ whole genome shotgun (WGS) entry which is preliminary data.</text>
</comment>
<organism evidence="3 4">
    <name type="scientific">Blautia wexlerae</name>
    <dbReference type="NCBI Taxonomy" id="418240"/>
    <lineage>
        <taxon>Bacteria</taxon>
        <taxon>Bacillati</taxon>
        <taxon>Bacillota</taxon>
        <taxon>Clostridia</taxon>
        <taxon>Lachnospirales</taxon>
        <taxon>Lachnospiraceae</taxon>
        <taxon>Blautia</taxon>
    </lineage>
</organism>
<accession>A0ABX2GTC1</accession>